<dbReference type="Pfam" id="PF04365">
    <property type="entry name" value="BrnT_toxin"/>
    <property type="match status" value="1"/>
</dbReference>
<comment type="caution">
    <text evidence="1">The sequence shown here is derived from an EMBL/GenBank/DDBJ whole genome shotgun (WGS) entry which is preliminary data.</text>
</comment>
<evidence type="ECO:0000313" key="2">
    <source>
        <dbReference type="Proteomes" id="UP001165667"/>
    </source>
</evidence>
<sequence>MVYAALIFEGPVLTSIDTREDYGEVRQISIGLVEDECFIVVHTDRGGETRLITAWKGGRDEHDRYKESLARFHQGDEGPR</sequence>
<evidence type="ECO:0000313" key="1">
    <source>
        <dbReference type="EMBL" id="MCW6511318.1"/>
    </source>
</evidence>
<keyword evidence="2" id="KW-1185">Reference proteome</keyword>
<accession>A0AA41Z6C3</accession>
<gene>
    <name evidence="1" type="ORF">M8523_25365</name>
</gene>
<dbReference type="Gene3D" id="3.10.450.530">
    <property type="entry name" value="Ribonuclease toxin, BrnT, of type II toxin-antitoxin system"/>
    <property type="match status" value="1"/>
</dbReference>
<dbReference type="Proteomes" id="UP001165667">
    <property type="component" value="Unassembled WGS sequence"/>
</dbReference>
<dbReference type="AlphaFoldDB" id="A0AA41Z6C3"/>
<organism evidence="1 2">
    <name type="scientific">Lichenifustis flavocetrariae</name>
    <dbReference type="NCBI Taxonomy" id="2949735"/>
    <lineage>
        <taxon>Bacteria</taxon>
        <taxon>Pseudomonadati</taxon>
        <taxon>Pseudomonadota</taxon>
        <taxon>Alphaproteobacteria</taxon>
        <taxon>Hyphomicrobiales</taxon>
        <taxon>Lichenihabitantaceae</taxon>
        <taxon>Lichenifustis</taxon>
    </lineage>
</organism>
<protein>
    <submittedName>
        <fullName evidence="1">BrnT family toxin</fullName>
    </submittedName>
</protein>
<proteinExistence type="predicted"/>
<dbReference type="InterPro" id="IPR038573">
    <property type="entry name" value="BrnT_sf"/>
</dbReference>
<name>A0AA41Z6C3_9HYPH</name>
<dbReference type="EMBL" id="JAMOIM010000024">
    <property type="protein sequence ID" value="MCW6511318.1"/>
    <property type="molecule type" value="Genomic_DNA"/>
</dbReference>
<reference evidence="1" key="1">
    <citation type="submission" date="2022-05" db="EMBL/GenBank/DDBJ databases">
        <authorList>
            <person name="Pankratov T."/>
        </authorList>
    </citation>
    <scope>NUCLEOTIDE SEQUENCE</scope>
    <source>
        <strain evidence="1">BP6-180914</strain>
    </source>
</reference>
<dbReference type="InterPro" id="IPR007460">
    <property type="entry name" value="BrnT_toxin"/>
</dbReference>